<evidence type="ECO:0000256" key="9">
    <source>
        <dbReference type="SAM" id="MobiDB-lite"/>
    </source>
</evidence>
<dbReference type="GO" id="GO:0006412">
    <property type="term" value="P:translation"/>
    <property type="evidence" value="ECO:0007669"/>
    <property type="project" value="InterPro"/>
</dbReference>
<dbReference type="OrthoDB" id="2320368at2759"/>
<accession>A0A443REW2</accession>
<gene>
    <name evidence="10" type="ORF">B4U79_01162</name>
</gene>
<dbReference type="Proteomes" id="UP000285301">
    <property type="component" value="Unassembled WGS sequence"/>
</dbReference>
<dbReference type="PANTHER" id="PTHR12534">
    <property type="entry name" value="30S RIBOSOMAL PROTEIN S2 PROKARYOTIC AND ORGANELLAR"/>
    <property type="match status" value="1"/>
</dbReference>
<evidence type="ECO:0000256" key="1">
    <source>
        <dbReference type="ARBA" id="ARBA00004173"/>
    </source>
</evidence>
<dbReference type="GO" id="GO:0005743">
    <property type="term" value="C:mitochondrial inner membrane"/>
    <property type="evidence" value="ECO:0007669"/>
    <property type="project" value="UniProtKB-ARBA"/>
</dbReference>
<dbReference type="STRING" id="1965070.A0A443REW2"/>
<dbReference type="EMBL" id="NCKU01000877">
    <property type="protein sequence ID" value="RWS13808.1"/>
    <property type="molecule type" value="Genomic_DNA"/>
</dbReference>
<evidence type="ECO:0000256" key="8">
    <source>
        <dbReference type="ARBA" id="ARBA00083109"/>
    </source>
</evidence>
<dbReference type="PANTHER" id="PTHR12534:SF0">
    <property type="entry name" value="SMALL RIBOSOMAL SUBUNIT PROTEIN US2M"/>
    <property type="match status" value="1"/>
</dbReference>
<evidence type="ECO:0000256" key="4">
    <source>
        <dbReference type="ARBA" id="ARBA00023128"/>
    </source>
</evidence>
<dbReference type="AlphaFoldDB" id="A0A443REW2"/>
<evidence type="ECO:0000313" key="11">
    <source>
        <dbReference type="Proteomes" id="UP000285301"/>
    </source>
</evidence>
<evidence type="ECO:0000256" key="7">
    <source>
        <dbReference type="ARBA" id="ARBA00071390"/>
    </source>
</evidence>
<dbReference type="Pfam" id="PF00318">
    <property type="entry name" value="Ribosomal_S2"/>
    <property type="match status" value="2"/>
</dbReference>
<evidence type="ECO:0000256" key="5">
    <source>
        <dbReference type="ARBA" id="ARBA00023274"/>
    </source>
</evidence>
<protein>
    <recommendedName>
        <fullName evidence="7">Small ribosomal subunit protein uS2m</fullName>
    </recommendedName>
    <alternativeName>
        <fullName evidence="8">28S ribosomal protein S2, mitochondrial</fullName>
    </alternativeName>
</protein>
<dbReference type="FunFam" id="3.40.50.10490:FF:000026">
    <property type="entry name" value="28S ribosomal protein S2, mitochondrial"/>
    <property type="match status" value="1"/>
</dbReference>
<dbReference type="PRINTS" id="PR00395">
    <property type="entry name" value="RIBOSOMALS2"/>
</dbReference>
<reference evidence="10 11" key="1">
    <citation type="journal article" date="2018" name="Gigascience">
        <title>Genomes of trombidid mites reveal novel predicted allergens and laterally-transferred genes associated with secondary metabolism.</title>
        <authorList>
            <person name="Dong X."/>
            <person name="Chaisiri K."/>
            <person name="Xia D."/>
            <person name="Armstrong S.D."/>
            <person name="Fang Y."/>
            <person name="Donnelly M.J."/>
            <person name="Kadowaki T."/>
            <person name="McGarry J.W."/>
            <person name="Darby A.C."/>
            <person name="Makepeace B.L."/>
        </authorList>
    </citation>
    <scope>NUCLEOTIDE SEQUENCE [LARGE SCALE GENOMIC DNA]</scope>
    <source>
        <strain evidence="10">UoL-WK</strain>
    </source>
</reference>
<feature type="region of interest" description="Disordered" evidence="9">
    <location>
        <begin position="30"/>
        <end position="50"/>
    </location>
</feature>
<comment type="similarity">
    <text evidence="2">Belongs to the universal ribosomal protein uS2 family.</text>
</comment>
<keyword evidence="4" id="KW-0496">Mitochondrion</keyword>
<dbReference type="CDD" id="cd01425">
    <property type="entry name" value="RPS2"/>
    <property type="match status" value="1"/>
</dbReference>
<keyword evidence="3 10" id="KW-0689">Ribosomal protein</keyword>
<dbReference type="SUPFAM" id="SSF52313">
    <property type="entry name" value="Ribosomal protein S2"/>
    <property type="match status" value="1"/>
</dbReference>
<dbReference type="InterPro" id="IPR005706">
    <property type="entry name" value="Ribosomal_uS2_bac/mit/plastid"/>
</dbReference>
<dbReference type="HAMAP" id="MF_00291_B">
    <property type="entry name" value="Ribosomal_uS2_B"/>
    <property type="match status" value="1"/>
</dbReference>
<evidence type="ECO:0000256" key="6">
    <source>
        <dbReference type="ARBA" id="ARBA00059792"/>
    </source>
</evidence>
<proteinExistence type="inferred from homology"/>
<dbReference type="InterPro" id="IPR023591">
    <property type="entry name" value="Ribosomal_uS2_flav_dom_sf"/>
</dbReference>
<name>A0A443REW2_9ACAR</name>
<evidence type="ECO:0000313" key="10">
    <source>
        <dbReference type="EMBL" id="RWS13808.1"/>
    </source>
</evidence>
<feature type="compositionally biased region" description="Basic and acidic residues" evidence="9">
    <location>
        <begin position="34"/>
        <end position="43"/>
    </location>
</feature>
<dbReference type="GO" id="GO:0003735">
    <property type="term" value="F:structural constituent of ribosome"/>
    <property type="evidence" value="ECO:0007669"/>
    <property type="project" value="InterPro"/>
</dbReference>
<comment type="function">
    <text evidence="6">Required for mitoribosome formation and stability, and mitochondrial translation.</text>
</comment>
<comment type="subcellular location">
    <subcellularLocation>
        <location evidence="1">Mitochondrion</location>
    </subcellularLocation>
</comment>
<dbReference type="InterPro" id="IPR001865">
    <property type="entry name" value="Ribosomal_uS2"/>
</dbReference>
<organism evidence="10 11">
    <name type="scientific">Dinothrombium tinctorium</name>
    <dbReference type="NCBI Taxonomy" id="1965070"/>
    <lineage>
        <taxon>Eukaryota</taxon>
        <taxon>Metazoa</taxon>
        <taxon>Ecdysozoa</taxon>
        <taxon>Arthropoda</taxon>
        <taxon>Chelicerata</taxon>
        <taxon>Arachnida</taxon>
        <taxon>Acari</taxon>
        <taxon>Acariformes</taxon>
        <taxon>Trombidiformes</taxon>
        <taxon>Prostigmata</taxon>
        <taxon>Anystina</taxon>
        <taxon>Parasitengona</taxon>
        <taxon>Trombidioidea</taxon>
        <taxon>Trombidiidae</taxon>
        <taxon>Dinothrombium</taxon>
    </lineage>
</organism>
<keyword evidence="11" id="KW-1185">Reference proteome</keyword>
<evidence type="ECO:0000256" key="2">
    <source>
        <dbReference type="ARBA" id="ARBA00006242"/>
    </source>
</evidence>
<comment type="caution">
    <text evidence="10">The sequence shown here is derived from an EMBL/GenBank/DDBJ whole genome shotgun (WGS) entry which is preliminary data.</text>
</comment>
<dbReference type="Gene3D" id="3.40.50.10490">
    <property type="entry name" value="Glucose-6-phosphate isomerase like protein, domain 1"/>
    <property type="match status" value="1"/>
</dbReference>
<evidence type="ECO:0000256" key="3">
    <source>
        <dbReference type="ARBA" id="ARBA00022980"/>
    </source>
</evidence>
<dbReference type="GO" id="GO:0005763">
    <property type="term" value="C:mitochondrial small ribosomal subunit"/>
    <property type="evidence" value="ECO:0007669"/>
    <property type="project" value="UniProtKB-ARBA"/>
</dbReference>
<keyword evidence="5" id="KW-0687">Ribonucleoprotein</keyword>
<sequence>MWRKVKAADFLKSNLNRVFVRNAAKTAFETETDAGDKRSEPVQRDASAPSIENPLKHKDYFNVHKLFTIKDLFDARVHYGHKEGTLNEHMLPYIFGSRLGVTIIDLNQTALRLREALNFIAHVSFRDGIILFINANRQTSHIVEKTAMECGQYSHCRKFNKMTFLNTTKYFGAITRLPDVCVFLSTHNNVFEEHAAISAAACVLIPTVAIVDSNSDPTIITYPIPGNDDTPCAIELYCKLFKEAIILGRKKREEMLQKYGTIPMDIES</sequence>